<dbReference type="Proteomes" id="UP000219048">
    <property type="component" value="Unassembled WGS sequence"/>
</dbReference>
<name>A0A285MBI6_9FLAO</name>
<reference evidence="3" key="1">
    <citation type="submission" date="2017-09" db="EMBL/GenBank/DDBJ databases">
        <authorList>
            <person name="Varghese N."/>
            <person name="Submissions S."/>
        </authorList>
    </citation>
    <scope>NUCLEOTIDE SEQUENCE [LARGE SCALE GENOMIC DNA]</scope>
    <source>
        <strain evidence="3">DSM 25885</strain>
    </source>
</reference>
<evidence type="ECO:0000313" key="3">
    <source>
        <dbReference type="Proteomes" id="UP000219048"/>
    </source>
</evidence>
<keyword evidence="1" id="KW-0732">Signal</keyword>
<dbReference type="EMBL" id="OBEH01000001">
    <property type="protein sequence ID" value="SNY94520.1"/>
    <property type="molecule type" value="Genomic_DNA"/>
</dbReference>
<proteinExistence type="predicted"/>
<evidence type="ECO:0000256" key="1">
    <source>
        <dbReference type="SAM" id="SignalP"/>
    </source>
</evidence>
<organism evidence="2 3">
    <name type="scientific">Flagellimonas pacifica</name>
    <dbReference type="NCBI Taxonomy" id="1247520"/>
    <lineage>
        <taxon>Bacteria</taxon>
        <taxon>Pseudomonadati</taxon>
        <taxon>Bacteroidota</taxon>
        <taxon>Flavobacteriia</taxon>
        <taxon>Flavobacteriales</taxon>
        <taxon>Flavobacteriaceae</taxon>
        <taxon>Flagellimonas</taxon>
    </lineage>
</organism>
<accession>A0A285MBI6</accession>
<feature type="signal peptide" evidence="1">
    <location>
        <begin position="1"/>
        <end position="24"/>
    </location>
</feature>
<evidence type="ECO:0000313" key="2">
    <source>
        <dbReference type="EMBL" id="SNY94520.1"/>
    </source>
</evidence>
<sequence length="247" mass="27990">MALKDNIQALFLIFLMLVFSCSTDNDETTRNTLANMLNGRETVPGNVIACAASNEDSDVVSVFLYPRNGVVNISFYETESTTVDESDFSNYIKGDSGLLDVFNGYLLKFEISPAQEKWVIVTFEEQGKVHLSNPIRLKQNTKPTEYLPQNVDIDDNGTMPIFSWQDGTFNDSAIYFQVVSDENDNLLSGTYTLDRLFQYYKLENVVLNITREMPPSLKLNNPYKFSLLAVSGDNWVNLFSEVEFSLK</sequence>
<dbReference type="AlphaFoldDB" id="A0A285MBI6"/>
<dbReference type="RefSeq" id="WP_243396871.1">
    <property type="nucleotide sequence ID" value="NZ_OBEH01000001.1"/>
</dbReference>
<gene>
    <name evidence="2" type="ORF">SAMN06265377_0180</name>
</gene>
<keyword evidence="3" id="KW-1185">Reference proteome</keyword>
<dbReference type="PROSITE" id="PS51257">
    <property type="entry name" value="PROKAR_LIPOPROTEIN"/>
    <property type="match status" value="1"/>
</dbReference>
<feature type="chain" id="PRO_5012560803" evidence="1">
    <location>
        <begin position="25"/>
        <end position="247"/>
    </location>
</feature>
<protein>
    <submittedName>
        <fullName evidence="2">Uncharacterized protein</fullName>
    </submittedName>
</protein>